<feature type="domain" description="K Homology" evidence="3">
    <location>
        <begin position="87"/>
        <end position="153"/>
    </location>
</feature>
<feature type="domain" description="K Homology" evidence="3">
    <location>
        <begin position="2"/>
        <end position="66"/>
    </location>
</feature>
<dbReference type="SUPFAM" id="SSF54791">
    <property type="entry name" value="Eukaryotic type KH-domain (KH-domain type I)"/>
    <property type="match status" value="2"/>
</dbReference>
<organism evidence="4 5">
    <name type="scientific">Methanomicrobium antiquum</name>
    <dbReference type="NCBI Taxonomy" id="487686"/>
    <lineage>
        <taxon>Archaea</taxon>
        <taxon>Methanobacteriati</taxon>
        <taxon>Methanobacteriota</taxon>
        <taxon>Stenosarchaea group</taxon>
        <taxon>Methanomicrobia</taxon>
        <taxon>Methanomicrobiales</taxon>
        <taxon>Methanomicrobiaceae</taxon>
        <taxon>Methanomicrobium</taxon>
    </lineage>
</organism>
<dbReference type="Pfam" id="PF00013">
    <property type="entry name" value="KH_1"/>
    <property type="match status" value="1"/>
</dbReference>
<dbReference type="Gene3D" id="3.30.1370.10">
    <property type="entry name" value="K Homology domain, type 1"/>
    <property type="match status" value="2"/>
</dbReference>
<dbReference type="NCBIfam" id="NF010332">
    <property type="entry name" value="PRK13763.2-2"/>
    <property type="match status" value="1"/>
</dbReference>
<name>A0AAF0JM18_9EURY</name>
<dbReference type="PROSITE" id="PS50084">
    <property type="entry name" value="KH_TYPE_1"/>
    <property type="match status" value="2"/>
</dbReference>
<dbReference type="EMBL" id="CP091092">
    <property type="protein sequence ID" value="WFN36672.1"/>
    <property type="molecule type" value="Genomic_DNA"/>
</dbReference>
<evidence type="ECO:0000313" key="5">
    <source>
        <dbReference type="Proteomes" id="UP001218895"/>
    </source>
</evidence>
<evidence type="ECO:0000259" key="3">
    <source>
        <dbReference type="SMART" id="SM00322"/>
    </source>
</evidence>
<dbReference type="InterPro" id="IPR004088">
    <property type="entry name" value="KH_dom_type_1"/>
</dbReference>
<evidence type="ECO:0000256" key="1">
    <source>
        <dbReference type="ARBA" id="ARBA00022884"/>
    </source>
</evidence>
<gene>
    <name evidence="4" type="ORF">L1994_11090</name>
</gene>
<dbReference type="RefSeq" id="WP_278099508.1">
    <property type="nucleotide sequence ID" value="NZ_CP091092.1"/>
</dbReference>
<dbReference type="InterPro" id="IPR055211">
    <property type="entry name" value="KH_PNO1_2nd"/>
</dbReference>
<evidence type="ECO:0000313" key="4">
    <source>
        <dbReference type="EMBL" id="WFN36672.1"/>
    </source>
</evidence>
<keyword evidence="1 2" id="KW-0694">RNA-binding</keyword>
<evidence type="ECO:0000256" key="2">
    <source>
        <dbReference type="PROSITE-ProRule" id="PRU00117"/>
    </source>
</evidence>
<reference evidence="4" key="1">
    <citation type="submission" date="2022-01" db="EMBL/GenBank/DDBJ databases">
        <title>Complete genome of Methanomicrobium antiquum DSM 21220.</title>
        <authorList>
            <person name="Chen S.-C."/>
            <person name="You Y.-T."/>
            <person name="Zhou Y.-Z."/>
            <person name="Lai M.-C."/>
        </authorList>
    </citation>
    <scope>NUCLEOTIDE SEQUENCE</scope>
    <source>
        <strain evidence="4">DSM 21220</strain>
    </source>
</reference>
<sequence>MTTQDIKITQNRIAVIIGKGGRTRRQIEKKTKAKIEVDSEDGIVTIESDDPISVLNAVDVITAINRGFSPERAYTLLEDEDVILEIIDLGTRCNTPKQMERIRGRIIGKAGKSREQIENMTGAEVSVYGKTVAVIGSIDQVKTAMSAIEMLIEGISHESVFSYLDKKKKEAKTNILEYYY</sequence>
<proteinExistence type="predicted"/>
<dbReference type="Pfam" id="PF22891">
    <property type="entry name" value="KH_PNO1_2nd"/>
    <property type="match status" value="1"/>
</dbReference>
<dbReference type="InterPro" id="IPR036612">
    <property type="entry name" value="KH_dom_type_1_sf"/>
</dbReference>
<dbReference type="InterPro" id="IPR004087">
    <property type="entry name" value="KH_dom"/>
</dbReference>
<dbReference type="GeneID" id="79950952"/>
<protein>
    <submittedName>
        <fullName evidence="4">KH domain-containing protein</fullName>
    </submittedName>
</protein>
<dbReference type="SMART" id="SM00322">
    <property type="entry name" value="KH"/>
    <property type="match status" value="2"/>
</dbReference>
<dbReference type="PANTHER" id="PTHR12826">
    <property type="entry name" value="RIBONUCLEASE Y"/>
    <property type="match status" value="1"/>
</dbReference>
<dbReference type="AlphaFoldDB" id="A0AAF0JM18"/>
<dbReference type="PANTHER" id="PTHR12826:SF13">
    <property type="entry name" value="RNA-BINDING PROTEIN PNO1"/>
    <property type="match status" value="1"/>
</dbReference>
<dbReference type="NCBIfam" id="TIGR03665">
    <property type="entry name" value="arCOG04150"/>
    <property type="match status" value="1"/>
</dbReference>
<dbReference type="InterPro" id="IPR019964">
    <property type="entry name" value="KH_domain_protein_archaea"/>
</dbReference>
<keyword evidence="5" id="KW-1185">Reference proteome</keyword>
<dbReference type="KEGG" id="manq:L1994_11090"/>
<accession>A0AAF0JM18</accession>
<dbReference type="Proteomes" id="UP001218895">
    <property type="component" value="Chromosome"/>
</dbReference>
<dbReference type="GO" id="GO:0003723">
    <property type="term" value="F:RNA binding"/>
    <property type="evidence" value="ECO:0007669"/>
    <property type="project" value="UniProtKB-UniRule"/>
</dbReference>